<dbReference type="Gene3D" id="1.10.940.10">
    <property type="entry name" value="NusB-like"/>
    <property type="match status" value="1"/>
</dbReference>
<dbReference type="NCBIfam" id="TIGR01951">
    <property type="entry name" value="nusB"/>
    <property type="match status" value="1"/>
</dbReference>
<dbReference type="GO" id="GO:0003723">
    <property type="term" value="F:RNA binding"/>
    <property type="evidence" value="ECO:0007669"/>
    <property type="project" value="UniProtKB-UniRule"/>
</dbReference>
<dbReference type="GO" id="GO:0005829">
    <property type="term" value="C:cytosol"/>
    <property type="evidence" value="ECO:0007669"/>
    <property type="project" value="TreeGrafter"/>
</dbReference>
<comment type="similarity">
    <text evidence="1 6">Belongs to the NusB family.</text>
</comment>
<comment type="function">
    <text evidence="6">Involved in transcription antitermination. Required for transcription of ribosomal RNA (rRNA) genes. Binds specifically to the boxA antiterminator sequence of the ribosomal RNA (rrn) operons.</text>
</comment>
<organism evidence="8 9">
    <name type="scientific">Aminomonas paucivorans DSM 12260</name>
    <dbReference type="NCBI Taxonomy" id="584708"/>
    <lineage>
        <taxon>Bacteria</taxon>
        <taxon>Thermotogati</taxon>
        <taxon>Synergistota</taxon>
        <taxon>Synergistia</taxon>
        <taxon>Synergistales</taxon>
        <taxon>Synergistaceae</taxon>
        <taxon>Aminomonas</taxon>
    </lineage>
</organism>
<dbReference type="PANTHER" id="PTHR11078">
    <property type="entry name" value="N UTILIZATION SUBSTANCE PROTEIN B-RELATED"/>
    <property type="match status" value="1"/>
</dbReference>
<dbReference type="STRING" id="584708.Apau_1324"/>
<evidence type="ECO:0000256" key="4">
    <source>
        <dbReference type="ARBA" id="ARBA00023015"/>
    </source>
</evidence>
<dbReference type="InterPro" id="IPR035926">
    <property type="entry name" value="NusB-like_sf"/>
</dbReference>
<accession>E3CZ74</accession>
<dbReference type="GO" id="GO:0006353">
    <property type="term" value="P:DNA-templated transcription termination"/>
    <property type="evidence" value="ECO:0007669"/>
    <property type="project" value="UniProtKB-UniRule"/>
</dbReference>
<dbReference type="InterPro" id="IPR011605">
    <property type="entry name" value="NusB_fam"/>
</dbReference>
<sequence length="156" mass="17273">MNRQLMPQKRRRSREIALQLGYEMDVRERLSVEDVLAAFPLEEEDPEIRDYACALVSALDRHKGAIDELLREQLVGWRPERMVAVDRAAIRLALLEGVFEKLVPLAVAISEAVELAKTFGTEDSGRFVNGVLGRIVRSLEPKAGSDAPGDSPSSGC</sequence>
<keyword evidence="4 6" id="KW-0805">Transcription regulation</keyword>
<proteinExistence type="inferred from homology"/>
<evidence type="ECO:0000256" key="3">
    <source>
        <dbReference type="ARBA" id="ARBA00022884"/>
    </source>
</evidence>
<dbReference type="SUPFAM" id="SSF48013">
    <property type="entry name" value="NusB-like"/>
    <property type="match status" value="1"/>
</dbReference>
<feature type="domain" description="NusB/RsmB/TIM44" evidence="7">
    <location>
        <begin position="12"/>
        <end position="137"/>
    </location>
</feature>
<keyword evidence="2 6" id="KW-0889">Transcription antitermination</keyword>
<keyword evidence="9" id="KW-1185">Reference proteome</keyword>
<protein>
    <recommendedName>
        <fullName evidence="6">Transcription antitermination protein NusB</fullName>
    </recommendedName>
    <alternativeName>
        <fullName evidence="6">Antitermination factor NusB</fullName>
    </alternativeName>
</protein>
<evidence type="ECO:0000259" key="7">
    <source>
        <dbReference type="Pfam" id="PF01029"/>
    </source>
</evidence>
<dbReference type="EMBL" id="CM001022">
    <property type="protein sequence ID" value="EFQ23745.1"/>
    <property type="molecule type" value="Genomic_DNA"/>
</dbReference>
<dbReference type="HOGENOM" id="CLU_087843_3_0_0"/>
<keyword evidence="5 6" id="KW-0804">Transcription</keyword>
<dbReference type="Proteomes" id="UP000005096">
    <property type="component" value="Chromosome"/>
</dbReference>
<dbReference type="eggNOG" id="COG0781">
    <property type="taxonomic scope" value="Bacteria"/>
</dbReference>
<evidence type="ECO:0000313" key="8">
    <source>
        <dbReference type="EMBL" id="EFQ23745.1"/>
    </source>
</evidence>
<gene>
    <name evidence="6" type="primary">nusB</name>
    <name evidence="8" type="ORF">Apau_1324</name>
</gene>
<evidence type="ECO:0000313" key="9">
    <source>
        <dbReference type="Proteomes" id="UP000005096"/>
    </source>
</evidence>
<dbReference type="PaxDb" id="584708-Apau_1324"/>
<evidence type="ECO:0000256" key="2">
    <source>
        <dbReference type="ARBA" id="ARBA00022814"/>
    </source>
</evidence>
<dbReference type="OrthoDB" id="9811381at2"/>
<dbReference type="PANTHER" id="PTHR11078:SF3">
    <property type="entry name" value="ANTITERMINATION NUSB DOMAIN-CONTAINING PROTEIN"/>
    <property type="match status" value="1"/>
</dbReference>
<evidence type="ECO:0000256" key="1">
    <source>
        <dbReference type="ARBA" id="ARBA00005952"/>
    </source>
</evidence>
<dbReference type="Pfam" id="PF01029">
    <property type="entry name" value="NusB"/>
    <property type="match status" value="1"/>
</dbReference>
<evidence type="ECO:0000256" key="6">
    <source>
        <dbReference type="HAMAP-Rule" id="MF_00073"/>
    </source>
</evidence>
<evidence type="ECO:0000256" key="5">
    <source>
        <dbReference type="ARBA" id="ARBA00023163"/>
    </source>
</evidence>
<keyword evidence="3 6" id="KW-0694">RNA-binding</keyword>
<dbReference type="HAMAP" id="MF_00073">
    <property type="entry name" value="NusB"/>
    <property type="match status" value="1"/>
</dbReference>
<reference evidence="8 9" key="1">
    <citation type="journal article" date="2010" name="Stand. Genomic Sci.">
        <title>Non-contiguous finished genome sequence of Aminomonas paucivorans type strain (GLU-3).</title>
        <authorList>
            <person name="Pitluck S."/>
            <person name="Yasawong M."/>
            <person name="Held B."/>
            <person name="Lapidus A."/>
            <person name="Nolan M."/>
            <person name="Copeland A."/>
            <person name="Lucas S."/>
            <person name="Del Rio T.G."/>
            <person name="Tice H."/>
            <person name="Cheng J.F."/>
            <person name="Chertkov O."/>
            <person name="Goodwin L."/>
            <person name="Tapia R."/>
            <person name="Han C."/>
            <person name="Liolios K."/>
            <person name="Ivanova N."/>
            <person name="Mavromatis K."/>
            <person name="Ovchinnikova G."/>
            <person name="Pati A."/>
            <person name="Chen A."/>
            <person name="Palaniappan K."/>
            <person name="Land M."/>
            <person name="Hauser L."/>
            <person name="Chang Y.J."/>
            <person name="Jeffries C.D."/>
            <person name="Pukall R."/>
            <person name="Spring S."/>
            <person name="Rohde M."/>
            <person name="Sikorski J."/>
            <person name="Goker M."/>
            <person name="Woyke T."/>
            <person name="Bristow J."/>
            <person name="Eisen J.A."/>
            <person name="Markowitz V."/>
            <person name="Hugenholtz P."/>
            <person name="Kyrpides N.C."/>
            <person name="Klenk H.P."/>
        </authorList>
    </citation>
    <scope>NUCLEOTIDE SEQUENCE [LARGE SCALE GENOMIC DNA]</scope>
    <source>
        <strain evidence="8 9">DSM 12260</strain>
    </source>
</reference>
<dbReference type="AlphaFoldDB" id="E3CZ74"/>
<dbReference type="InterPro" id="IPR006027">
    <property type="entry name" value="NusB_RsmB_TIM44"/>
</dbReference>
<dbReference type="GO" id="GO:0031564">
    <property type="term" value="P:transcription antitermination"/>
    <property type="evidence" value="ECO:0007669"/>
    <property type="project" value="UniProtKB-KW"/>
</dbReference>
<name>E3CZ74_9BACT</name>